<evidence type="ECO:0000313" key="11">
    <source>
        <dbReference type="Proteomes" id="UP001596379"/>
    </source>
</evidence>
<evidence type="ECO:0000256" key="6">
    <source>
        <dbReference type="HAMAP-Rule" id="MF_01454"/>
    </source>
</evidence>
<evidence type="ECO:0000259" key="8">
    <source>
        <dbReference type="PROSITE" id="PS51710"/>
    </source>
</evidence>
<dbReference type="PANTHER" id="PTHR11702:SF31">
    <property type="entry name" value="MITOCHONDRIAL RIBOSOME-ASSOCIATED GTPASE 2"/>
    <property type="match status" value="1"/>
</dbReference>
<dbReference type="PROSITE" id="PS00905">
    <property type="entry name" value="GTP1_OBG"/>
    <property type="match status" value="1"/>
</dbReference>
<dbReference type="InterPro" id="IPR006169">
    <property type="entry name" value="GTP1_OBG_dom"/>
</dbReference>
<feature type="binding site" evidence="6">
    <location>
        <begin position="283"/>
        <end position="286"/>
    </location>
    <ligand>
        <name>GTP</name>
        <dbReference type="ChEBI" id="CHEBI:37565"/>
    </ligand>
</feature>
<comment type="caution">
    <text evidence="10">The sequence shown here is derived from an EMBL/GenBank/DDBJ whole genome shotgun (WGS) entry which is preliminary data.</text>
</comment>
<dbReference type="NCBIfam" id="NF008956">
    <property type="entry name" value="PRK12299.1"/>
    <property type="match status" value="1"/>
</dbReference>
<keyword evidence="11" id="KW-1185">Reference proteome</keyword>
<dbReference type="PROSITE" id="PS51883">
    <property type="entry name" value="OBG"/>
    <property type="match status" value="1"/>
</dbReference>
<dbReference type="CDD" id="cd01898">
    <property type="entry name" value="Obg"/>
    <property type="match status" value="1"/>
</dbReference>
<dbReference type="PRINTS" id="PR00326">
    <property type="entry name" value="GTP1OBG"/>
</dbReference>
<keyword evidence="6" id="KW-0479">Metal-binding</keyword>
<feature type="binding site" evidence="6">
    <location>
        <position position="173"/>
    </location>
    <ligand>
        <name>Mg(2+)</name>
        <dbReference type="ChEBI" id="CHEBI:18420"/>
    </ligand>
</feature>
<dbReference type="InterPro" id="IPR006074">
    <property type="entry name" value="GTP1-OBG_CS"/>
</dbReference>
<dbReference type="NCBIfam" id="NF008954">
    <property type="entry name" value="PRK12296.1"/>
    <property type="match status" value="1"/>
</dbReference>
<dbReference type="PANTHER" id="PTHR11702">
    <property type="entry name" value="DEVELOPMENTALLY REGULATED GTP-BINDING PROTEIN-RELATED"/>
    <property type="match status" value="1"/>
</dbReference>
<evidence type="ECO:0000256" key="1">
    <source>
        <dbReference type="ARBA" id="ARBA00007699"/>
    </source>
</evidence>
<comment type="function">
    <text evidence="6">An essential GTPase which binds GTP, GDP and possibly (p)ppGpp with moderate affinity, with high nucleotide exchange rates and a fairly low GTP hydrolysis rate. Plays a role in control of the cell cycle, stress response, ribosome biogenesis and in those bacteria that undergo differentiation, in morphogenesis control.</text>
</comment>
<evidence type="ECO:0000256" key="2">
    <source>
        <dbReference type="ARBA" id="ARBA00022741"/>
    </source>
</evidence>
<feature type="domain" description="OBG-type G" evidence="8">
    <location>
        <begin position="160"/>
        <end position="333"/>
    </location>
</feature>
<evidence type="ECO:0000256" key="4">
    <source>
        <dbReference type="ARBA" id="ARBA00022842"/>
    </source>
</evidence>
<dbReference type="HAMAP" id="MF_01454">
    <property type="entry name" value="GTPase_Obg"/>
    <property type="match status" value="1"/>
</dbReference>
<feature type="binding site" evidence="6">
    <location>
        <begin position="314"/>
        <end position="316"/>
    </location>
    <ligand>
        <name>GTP</name>
        <dbReference type="ChEBI" id="CHEBI:37565"/>
    </ligand>
</feature>
<feature type="binding site" evidence="6">
    <location>
        <position position="193"/>
    </location>
    <ligand>
        <name>Mg(2+)</name>
        <dbReference type="ChEBI" id="CHEBI:18420"/>
    </ligand>
</feature>
<feature type="binding site" evidence="6">
    <location>
        <begin position="191"/>
        <end position="195"/>
    </location>
    <ligand>
        <name>GTP</name>
        <dbReference type="ChEBI" id="CHEBI:37565"/>
    </ligand>
</feature>
<dbReference type="InterPro" id="IPR031167">
    <property type="entry name" value="G_OBG"/>
</dbReference>
<feature type="binding site" evidence="6">
    <location>
        <begin position="166"/>
        <end position="173"/>
    </location>
    <ligand>
        <name>GTP</name>
        <dbReference type="ChEBI" id="CHEBI:37565"/>
    </ligand>
</feature>
<dbReference type="Pfam" id="PF01018">
    <property type="entry name" value="GTP1_OBG"/>
    <property type="match status" value="1"/>
</dbReference>
<comment type="similarity">
    <text evidence="1 6">Belongs to the TRAFAC class OBG-HflX-like GTPase superfamily. OBG GTPase family.</text>
</comment>
<dbReference type="PROSITE" id="PS51710">
    <property type="entry name" value="G_OBG"/>
    <property type="match status" value="1"/>
</dbReference>
<dbReference type="Proteomes" id="UP001596379">
    <property type="component" value="Unassembled WGS sequence"/>
</dbReference>
<dbReference type="InterPro" id="IPR045086">
    <property type="entry name" value="OBG_GTPase"/>
</dbReference>
<evidence type="ECO:0000256" key="3">
    <source>
        <dbReference type="ARBA" id="ARBA00022801"/>
    </source>
</evidence>
<comment type="cofactor">
    <cofactor evidence="6">
        <name>Mg(2+)</name>
        <dbReference type="ChEBI" id="CHEBI:18420"/>
    </cofactor>
</comment>
<dbReference type="Gene3D" id="2.70.210.12">
    <property type="entry name" value="GTP1/OBG domain"/>
    <property type="match status" value="1"/>
</dbReference>
<feature type="region of interest" description="Disordered" evidence="7">
    <location>
        <begin position="128"/>
        <end position="148"/>
    </location>
</feature>
<evidence type="ECO:0000256" key="5">
    <source>
        <dbReference type="ARBA" id="ARBA00023134"/>
    </source>
</evidence>
<reference evidence="11" key="1">
    <citation type="journal article" date="2019" name="Int. J. Syst. Evol. Microbiol.">
        <title>The Global Catalogue of Microorganisms (GCM) 10K type strain sequencing project: providing services to taxonomists for standard genome sequencing and annotation.</title>
        <authorList>
            <consortium name="The Broad Institute Genomics Platform"/>
            <consortium name="The Broad Institute Genome Sequencing Center for Infectious Disease"/>
            <person name="Wu L."/>
            <person name="Ma J."/>
        </authorList>
    </citation>
    <scope>NUCLEOTIDE SEQUENCE [LARGE SCALE GENOMIC DNA]</scope>
    <source>
        <strain evidence="11">CCUG 36956</strain>
    </source>
</reference>
<dbReference type="InterPro" id="IPR036726">
    <property type="entry name" value="GTP1_OBG_dom_sf"/>
</dbReference>
<dbReference type="EMBL" id="JBHTCC010000002">
    <property type="protein sequence ID" value="MFC7299194.1"/>
    <property type="molecule type" value="Genomic_DNA"/>
</dbReference>
<feature type="domain" description="Obg" evidence="9">
    <location>
        <begin position="1"/>
        <end position="159"/>
    </location>
</feature>
<dbReference type="InterPro" id="IPR027417">
    <property type="entry name" value="P-loop_NTPase"/>
</dbReference>
<dbReference type="PIRSF" id="PIRSF002401">
    <property type="entry name" value="GTP_bd_Obg/CgtA"/>
    <property type="match status" value="1"/>
</dbReference>
<dbReference type="Pfam" id="PF01926">
    <property type="entry name" value="MMR_HSR1"/>
    <property type="match status" value="1"/>
</dbReference>
<dbReference type="InterPro" id="IPR014100">
    <property type="entry name" value="GTP-bd_Obg/CgtA"/>
</dbReference>
<dbReference type="Gene3D" id="3.40.50.300">
    <property type="entry name" value="P-loop containing nucleotide triphosphate hydrolases"/>
    <property type="match status" value="1"/>
</dbReference>
<dbReference type="NCBIfam" id="TIGR02729">
    <property type="entry name" value="Obg_CgtA"/>
    <property type="match status" value="1"/>
</dbReference>
<keyword evidence="6" id="KW-0963">Cytoplasm</keyword>
<organism evidence="10 11">
    <name type="scientific">Herminiimonas aquatilis</name>
    <dbReference type="NCBI Taxonomy" id="345342"/>
    <lineage>
        <taxon>Bacteria</taxon>
        <taxon>Pseudomonadati</taxon>
        <taxon>Pseudomonadota</taxon>
        <taxon>Betaproteobacteria</taxon>
        <taxon>Burkholderiales</taxon>
        <taxon>Oxalobacteraceae</taxon>
        <taxon>Herminiimonas</taxon>
    </lineage>
</organism>
<keyword evidence="2 6" id="KW-0547">Nucleotide-binding</keyword>
<dbReference type="NCBIfam" id="NF008955">
    <property type="entry name" value="PRK12297.1"/>
    <property type="match status" value="1"/>
</dbReference>
<comment type="subcellular location">
    <subcellularLocation>
        <location evidence="6">Cytoplasm</location>
    </subcellularLocation>
</comment>
<dbReference type="RefSeq" id="WP_382234996.1">
    <property type="nucleotide sequence ID" value="NZ_JBHTCC010000002.1"/>
</dbReference>
<protein>
    <recommendedName>
        <fullName evidence="6">GTPase Obg</fullName>
        <ecNumber evidence="6">3.6.5.-</ecNumber>
    </recommendedName>
    <alternativeName>
        <fullName evidence="6">GTP-binding protein Obg</fullName>
    </alternativeName>
</protein>
<feature type="binding site" evidence="6">
    <location>
        <begin position="213"/>
        <end position="216"/>
    </location>
    <ligand>
        <name>GTP</name>
        <dbReference type="ChEBI" id="CHEBI:37565"/>
    </ligand>
</feature>
<dbReference type="SUPFAM" id="SSF82051">
    <property type="entry name" value="Obg GTP-binding protein N-terminal domain"/>
    <property type="match status" value="1"/>
</dbReference>
<accession>A0ABW2J6T9</accession>
<dbReference type="InterPro" id="IPR006073">
    <property type="entry name" value="GTP-bd"/>
</dbReference>
<keyword evidence="4 6" id="KW-0460">Magnesium</keyword>
<name>A0ABW2J6T9_9BURK</name>
<evidence type="ECO:0000259" key="9">
    <source>
        <dbReference type="PROSITE" id="PS51883"/>
    </source>
</evidence>
<evidence type="ECO:0000313" key="10">
    <source>
        <dbReference type="EMBL" id="MFC7299194.1"/>
    </source>
</evidence>
<gene>
    <name evidence="10" type="primary">cgtA</name>
    <name evidence="6" type="synonym">obg</name>
    <name evidence="10" type="ORF">ACFQO0_12175</name>
</gene>
<dbReference type="SUPFAM" id="SSF52540">
    <property type="entry name" value="P-loop containing nucleoside triphosphate hydrolases"/>
    <property type="match status" value="1"/>
</dbReference>
<keyword evidence="5 6" id="KW-0342">GTP-binding</keyword>
<proteinExistence type="inferred from homology"/>
<sequence length="368" mass="40694">MKFIDEAKIEVIAGDGGNGVASFCREKFRPFGGPDGGDGGKGGSIWAVADRNINTLVDFRYSKMHKARDGENGRGADCYGKGADDIKLRMPVGTLIIDNNDGELIADLTEHGQEVLIAKGGEGGWGNIHFKSSTNRAPRQKSEGKEGERRELRLELKVLADIGLLGMPNAGKSTFISAVSNARPKIADYPFTTLHPNLGVVRVSHEKSFVIADIPGLIEGASDGAGLGIQFLRHLQRTRLLLHIVDLAPFDNVDPVKEAKAIVKELKKYDESLFDKPRWLVLNKLDMVPEEDRKKRVKDFIKRFGWKGPVFEISALTHAGCSELVTEIYDYIAVQRQAEQRSEETDISEEARLIDSIDPDDPRFKIID</sequence>
<comment type="subunit">
    <text evidence="6">Monomer.</text>
</comment>
<keyword evidence="3 6" id="KW-0378">Hydrolase</keyword>
<dbReference type="EC" id="3.6.5.-" evidence="6"/>
<evidence type="ECO:0000256" key="7">
    <source>
        <dbReference type="SAM" id="MobiDB-lite"/>
    </source>
</evidence>